<gene>
    <name evidence="2" type="ORF">K443DRAFT_126384</name>
</gene>
<sequence>MRFARVASTDSTAVAGSIFTLLALAAIDAHEVDEVVYVGGTTCLPGLDERICLGARFNEEIEAPALARRCRKPSQGTTKANHVRARSRTLGVLLPDPAAENIHNKPWGLWVPIIQKDTSLPESKRFALEVYEVKDAIRVERVQLPKAEVDGDNEEEGDEEIEIQHDTVANPALLGALELEALLRIKVERKGPQASGKADHDD</sequence>
<dbReference type="AlphaFoldDB" id="A0A0C9WSC5"/>
<accession>A0A0C9WSC5</accession>
<name>A0A0C9WSC5_9AGAR</name>
<keyword evidence="1" id="KW-0732">Signal</keyword>
<dbReference type="EMBL" id="KN839085">
    <property type="protein sequence ID" value="KIJ90918.1"/>
    <property type="molecule type" value="Genomic_DNA"/>
</dbReference>
<organism evidence="2 3">
    <name type="scientific">Laccaria amethystina LaAM-08-1</name>
    <dbReference type="NCBI Taxonomy" id="1095629"/>
    <lineage>
        <taxon>Eukaryota</taxon>
        <taxon>Fungi</taxon>
        <taxon>Dikarya</taxon>
        <taxon>Basidiomycota</taxon>
        <taxon>Agaricomycotina</taxon>
        <taxon>Agaricomycetes</taxon>
        <taxon>Agaricomycetidae</taxon>
        <taxon>Agaricales</taxon>
        <taxon>Agaricineae</taxon>
        <taxon>Hydnangiaceae</taxon>
        <taxon>Laccaria</taxon>
    </lineage>
</organism>
<keyword evidence="3" id="KW-1185">Reference proteome</keyword>
<dbReference type="OrthoDB" id="3058461at2759"/>
<dbReference type="Proteomes" id="UP000054477">
    <property type="component" value="Unassembled WGS sequence"/>
</dbReference>
<protein>
    <submittedName>
        <fullName evidence="2">Uncharacterized protein</fullName>
    </submittedName>
</protein>
<reference evidence="3" key="2">
    <citation type="submission" date="2015-01" db="EMBL/GenBank/DDBJ databases">
        <title>Evolutionary Origins and Diversification of the Mycorrhizal Mutualists.</title>
        <authorList>
            <consortium name="DOE Joint Genome Institute"/>
            <consortium name="Mycorrhizal Genomics Consortium"/>
            <person name="Kohler A."/>
            <person name="Kuo A."/>
            <person name="Nagy L.G."/>
            <person name="Floudas D."/>
            <person name="Copeland A."/>
            <person name="Barry K.W."/>
            <person name="Cichocki N."/>
            <person name="Veneault-Fourrey C."/>
            <person name="LaButti K."/>
            <person name="Lindquist E.A."/>
            <person name="Lipzen A."/>
            <person name="Lundell T."/>
            <person name="Morin E."/>
            <person name="Murat C."/>
            <person name="Riley R."/>
            <person name="Ohm R."/>
            <person name="Sun H."/>
            <person name="Tunlid A."/>
            <person name="Henrissat B."/>
            <person name="Grigoriev I.V."/>
            <person name="Hibbett D.S."/>
            <person name="Martin F."/>
        </authorList>
    </citation>
    <scope>NUCLEOTIDE SEQUENCE [LARGE SCALE GENOMIC DNA]</scope>
    <source>
        <strain evidence="3">LaAM-08-1</strain>
    </source>
</reference>
<feature type="signal peptide" evidence="1">
    <location>
        <begin position="1"/>
        <end position="29"/>
    </location>
</feature>
<dbReference type="STRING" id="1095629.A0A0C9WSC5"/>
<dbReference type="HOGENOM" id="CLU_1354813_0_0_1"/>
<reference evidence="2 3" key="1">
    <citation type="submission" date="2014-04" db="EMBL/GenBank/DDBJ databases">
        <authorList>
            <consortium name="DOE Joint Genome Institute"/>
            <person name="Kuo A."/>
            <person name="Kohler A."/>
            <person name="Nagy L.G."/>
            <person name="Floudas D."/>
            <person name="Copeland A."/>
            <person name="Barry K.W."/>
            <person name="Cichocki N."/>
            <person name="Veneault-Fourrey C."/>
            <person name="LaButti K."/>
            <person name="Lindquist E.A."/>
            <person name="Lipzen A."/>
            <person name="Lundell T."/>
            <person name="Morin E."/>
            <person name="Murat C."/>
            <person name="Sun H."/>
            <person name="Tunlid A."/>
            <person name="Henrissat B."/>
            <person name="Grigoriev I.V."/>
            <person name="Hibbett D.S."/>
            <person name="Martin F."/>
            <person name="Nordberg H.P."/>
            <person name="Cantor M.N."/>
            <person name="Hua S.X."/>
        </authorList>
    </citation>
    <scope>NUCLEOTIDE SEQUENCE [LARGE SCALE GENOMIC DNA]</scope>
    <source>
        <strain evidence="2 3">LaAM-08-1</strain>
    </source>
</reference>
<evidence type="ECO:0000313" key="3">
    <source>
        <dbReference type="Proteomes" id="UP000054477"/>
    </source>
</evidence>
<evidence type="ECO:0000313" key="2">
    <source>
        <dbReference type="EMBL" id="KIJ90918.1"/>
    </source>
</evidence>
<proteinExistence type="predicted"/>
<evidence type="ECO:0000256" key="1">
    <source>
        <dbReference type="SAM" id="SignalP"/>
    </source>
</evidence>
<feature type="chain" id="PRO_5002216261" evidence="1">
    <location>
        <begin position="30"/>
        <end position="202"/>
    </location>
</feature>